<name>A0A9D5K7N2_UNCW3</name>
<dbReference type="PROSITE" id="PS51257">
    <property type="entry name" value="PROKAR_LIPOPROTEIN"/>
    <property type="match status" value="1"/>
</dbReference>
<dbReference type="Proteomes" id="UP000630660">
    <property type="component" value="Unassembled WGS sequence"/>
</dbReference>
<evidence type="ECO:0000313" key="2">
    <source>
        <dbReference type="Proteomes" id="UP000630660"/>
    </source>
</evidence>
<organism evidence="1 2">
    <name type="scientific">candidate division WOR-3 bacterium</name>
    <dbReference type="NCBI Taxonomy" id="2052148"/>
    <lineage>
        <taxon>Bacteria</taxon>
        <taxon>Bacteria division WOR-3</taxon>
    </lineage>
</organism>
<protein>
    <recommendedName>
        <fullName evidence="3">Fibronectin type-III domain-containing protein</fullName>
    </recommendedName>
</protein>
<dbReference type="CDD" id="cd00063">
    <property type="entry name" value="FN3"/>
    <property type="match status" value="1"/>
</dbReference>
<dbReference type="EMBL" id="WJKJ01000030">
    <property type="protein sequence ID" value="MBD3363787.1"/>
    <property type="molecule type" value="Genomic_DNA"/>
</dbReference>
<sequence length="135" mass="14998">MKMLYLRKISLLCLLIALVAALGCIGGGPPSPDLLFPEDADTVSGDELEFSWTEVTEATHYRLEVSRDEYFSTVAVDVDSAAGTSYLLDLNYQTSPLDGKATYYWRVAAYAEGWGGWSQTRSFYNANQRPLAILR</sequence>
<accession>A0A9D5K7N2</accession>
<dbReference type="InterPro" id="IPR013783">
    <property type="entry name" value="Ig-like_fold"/>
</dbReference>
<evidence type="ECO:0008006" key="3">
    <source>
        <dbReference type="Google" id="ProtNLM"/>
    </source>
</evidence>
<gene>
    <name evidence="1" type="ORF">GF359_01080</name>
</gene>
<dbReference type="Gene3D" id="2.60.40.10">
    <property type="entry name" value="Immunoglobulins"/>
    <property type="match status" value="1"/>
</dbReference>
<dbReference type="InterPro" id="IPR003961">
    <property type="entry name" value="FN3_dom"/>
</dbReference>
<dbReference type="AlphaFoldDB" id="A0A9D5K7N2"/>
<comment type="caution">
    <text evidence="1">The sequence shown here is derived from an EMBL/GenBank/DDBJ whole genome shotgun (WGS) entry which is preliminary data.</text>
</comment>
<evidence type="ECO:0000313" key="1">
    <source>
        <dbReference type="EMBL" id="MBD3363787.1"/>
    </source>
</evidence>
<proteinExistence type="predicted"/>
<dbReference type="InterPro" id="IPR036116">
    <property type="entry name" value="FN3_sf"/>
</dbReference>
<reference evidence="1" key="1">
    <citation type="submission" date="2019-11" db="EMBL/GenBank/DDBJ databases">
        <title>Microbial mats filling the niche in hypersaline microbial mats.</title>
        <authorList>
            <person name="Wong H.L."/>
            <person name="Macleod F.I."/>
            <person name="White R.A. III"/>
            <person name="Burns B.P."/>
        </authorList>
    </citation>
    <scope>NUCLEOTIDE SEQUENCE</scope>
    <source>
        <strain evidence="1">Bin_327</strain>
    </source>
</reference>
<dbReference type="SUPFAM" id="SSF49265">
    <property type="entry name" value="Fibronectin type III"/>
    <property type="match status" value="1"/>
</dbReference>